<dbReference type="PROSITE" id="PS51186">
    <property type="entry name" value="GNAT"/>
    <property type="match status" value="1"/>
</dbReference>
<evidence type="ECO:0000313" key="6">
    <source>
        <dbReference type="Proteomes" id="UP001285636"/>
    </source>
</evidence>
<dbReference type="PANTHER" id="PTHR43792:SF8">
    <property type="entry name" value="[RIBOSOMAL PROTEIN US5]-ALANINE N-ACETYLTRANSFERASE"/>
    <property type="match status" value="1"/>
</dbReference>
<comment type="similarity">
    <text evidence="3">Belongs to the acetyltransferase family. RimJ subfamily.</text>
</comment>
<dbReference type="InterPro" id="IPR016181">
    <property type="entry name" value="Acyl_CoA_acyltransferase"/>
</dbReference>
<protein>
    <submittedName>
        <fullName evidence="5">GNAT family N-acetyltransferase</fullName>
    </submittedName>
</protein>
<comment type="caution">
    <text evidence="5">The sequence shown here is derived from an EMBL/GenBank/DDBJ whole genome shotgun (WGS) entry which is preliminary data.</text>
</comment>
<accession>A0AAJ2NMP0</accession>
<dbReference type="Pfam" id="PF13302">
    <property type="entry name" value="Acetyltransf_3"/>
    <property type="match status" value="1"/>
</dbReference>
<name>A0AAJ2NMP0_ALKPS</name>
<evidence type="ECO:0000313" key="5">
    <source>
        <dbReference type="EMBL" id="MDV2884465.1"/>
    </source>
</evidence>
<dbReference type="InterPro" id="IPR051531">
    <property type="entry name" value="N-acetyltransferase"/>
</dbReference>
<reference evidence="5" key="1">
    <citation type="submission" date="2023-10" db="EMBL/GenBank/DDBJ databases">
        <title>Screening of Alkalihalophilus pseudofirmusBZ-TG-HK211 and Its Alleviation of Salt Stress on Rapeseed Growth.</title>
        <authorList>
            <person name="Zhao B."/>
            <person name="Guo T."/>
        </authorList>
    </citation>
    <scope>NUCLEOTIDE SEQUENCE</scope>
    <source>
        <strain evidence="5">BZ-TG-HK211</strain>
    </source>
</reference>
<dbReference type="GO" id="GO:0008999">
    <property type="term" value="F:protein-N-terminal-alanine acetyltransferase activity"/>
    <property type="evidence" value="ECO:0007669"/>
    <property type="project" value="TreeGrafter"/>
</dbReference>
<organism evidence="5 6">
    <name type="scientific">Alkalihalophilus pseudofirmus</name>
    <name type="common">Bacillus pseudofirmus</name>
    <dbReference type="NCBI Taxonomy" id="79885"/>
    <lineage>
        <taxon>Bacteria</taxon>
        <taxon>Bacillati</taxon>
        <taxon>Bacillota</taxon>
        <taxon>Bacilli</taxon>
        <taxon>Bacillales</taxon>
        <taxon>Bacillaceae</taxon>
        <taxon>Alkalihalophilus</taxon>
    </lineage>
</organism>
<dbReference type="GO" id="GO:0005737">
    <property type="term" value="C:cytoplasm"/>
    <property type="evidence" value="ECO:0007669"/>
    <property type="project" value="TreeGrafter"/>
</dbReference>
<dbReference type="InterPro" id="IPR000182">
    <property type="entry name" value="GNAT_dom"/>
</dbReference>
<sequence length="185" mass="21914">MQTFQLSGFTERLIVRPYQYHDYVNWFNQYSSRKSSMHLYDEGQVDMSMCTEQWFYDLVNRHQGMAKEDSLYVFGVFNKSDHTHLGVIDVSTLMRENFHWGRIGYTIHNQHWGKGYGTEAVKEVLRLAHTELNYHRIEAHINLDNNASIALAEKAGMQYECIRKGFIHEFGKWTDNLIYYSQPND</sequence>
<dbReference type="PANTHER" id="PTHR43792">
    <property type="entry name" value="GNAT FAMILY, PUTATIVE (AFU_ORTHOLOGUE AFUA_3G00765)-RELATED-RELATED"/>
    <property type="match status" value="1"/>
</dbReference>
<dbReference type="Proteomes" id="UP001285636">
    <property type="component" value="Unassembled WGS sequence"/>
</dbReference>
<keyword evidence="2" id="KW-0012">Acyltransferase</keyword>
<gene>
    <name evidence="5" type="ORF">RYX45_04685</name>
</gene>
<proteinExistence type="inferred from homology"/>
<dbReference type="EMBL" id="JAWJAY010000001">
    <property type="protein sequence ID" value="MDV2884465.1"/>
    <property type="molecule type" value="Genomic_DNA"/>
</dbReference>
<dbReference type="AlphaFoldDB" id="A0AAJ2NMP0"/>
<evidence type="ECO:0000256" key="3">
    <source>
        <dbReference type="ARBA" id="ARBA00038502"/>
    </source>
</evidence>
<evidence type="ECO:0000256" key="1">
    <source>
        <dbReference type="ARBA" id="ARBA00022679"/>
    </source>
</evidence>
<feature type="domain" description="N-acetyltransferase" evidence="4">
    <location>
        <begin position="37"/>
        <end position="185"/>
    </location>
</feature>
<evidence type="ECO:0000256" key="2">
    <source>
        <dbReference type="ARBA" id="ARBA00023315"/>
    </source>
</evidence>
<keyword evidence="1" id="KW-0808">Transferase</keyword>
<dbReference type="SUPFAM" id="SSF55729">
    <property type="entry name" value="Acyl-CoA N-acyltransferases (Nat)"/>
    <property type="match status" value="1"/>
</dbReference>
<evidence type="ECO:0000259" key="4">
    <source>
        <dbReference type="PROSITE" id="PS51186"/>
    </source>
</evidence>
<dbReference type="RefSeq" id="WP_323465972.1">
    <property type="nucleotide sequence ID" value="NZ_CP144224.1"/>
</dbReference>
<dbReference type="Gene3D" id="3.40.630.30">
    <property type="match status" value="1"/>
</dbReference>